<evidence type="ECO:0000256" key="1">
    <source>
        <dbReference type="SAM" id="MobiDB-lite"/>
    </source>
</evidence>
<sequence length="153" mass="17438">MDKSLSSAYSRHEYNESSSSLPERRASPSHHQSPSTPQPEYLKTNPNSPIDCLYWYLGLLEHDHPSLADLKEAYKALSLTHHPDKVLQKSAEEREHSATRIRQMNQAKAILIDDSERKLAYDEEMIVKEHHFLAWKERKKGVAVYVSGAGGRG</sequence>
<dbReference type="InterPro" id="IPR036869">
    <property type="entry name" value="J_dom_sf"/>
</dbReference>
<feature type="region of interest" description="Disordered" evidence="1">
    <location>
        <begin position="1"/>
        <end position="46"/>
    </location>
</feature>
<dbReference type="AlphaFoldDB" id="A0A6A5QXU3"/>
<evidence type="ECO:0000313" key="3">
    <source>
        <dbReference type="EMBL" id="KAF1918667.1"/>
    </source>
</evidence>
<dbReference type="CDD" id="cd06257">
    <property type="entry name" value="DnaJ"/>
    <property type="match status" value="1"/>
</dbReference>
<dbReference type="Proteomes" id="UP000800096">
    <property type="component" value="Unassembled WGS sequence"/>
</dbReference>
<accession>A0A6A5QXU3</accession>
<dbReference type="PROSITE" id="PS50076">
    <property type="entry name" value="DNAJ_2"/>
    <property type="match status" value="1"/>
</dbReference>
<reference evidence="3" key="1">
    <citation type="journal article" date="2020" name="Stud. Mycol.">
        <title>101 Dothideomycetes genomes: a test case for predicting lifestyles and emergence of pathogens.</title>
        <authorList>
            <person name="Haridas S."/>
            <person name="Albert R."/>
            <person name="Binder M."/>
            <person name="Bloem J."/>
            <person name="Labutti K."/>
            <person name="Salamov A."/>
            <person name="Andreopoulos B."/>
            <person name="Baker S."/>
            <person name="Barry K."/>
            <person name="Bills G."/>
            <person name="Bluhm B."/>
            <person name="Cannon C."/>
            <person name="Castanera R."/>
            <person name="Culley D."/>
            <person name="Daum C."/>
            <person name="Ezra D."/>
            <person name="Gonzalez J."/>
            <person name="Henrissat B."/>
            <person name="Kuo A."/>
            <person name="Liang C."/>
            <person name="Lipzen A."/>
            <person name="Lutzoni F."/>
            <person name="Magnuson J."/>
            <person name="Mondo S."/>
            <person name="Nolan M."/>
            <person name="Ohm R."/>
            <person name="Pangilinan J."/>
            <person name="Park H.-J."/>
            <person name="Ramirez L."/>
            <person name="Alfaro M."/>
            <person name="Sun H."/>
            <person name="Tritt A."/>
            <person name="Yoshinaga Y."/>
            <person name="Zwiers L.-H."/>
            <person name="Turgeon B."/>
            <person name="Goodwin S."/>
            <person name="Spatafora J."/>
            <person name="Crous P."/>
            <person name="Grigoriev I."/>
        </authorList>
    </citation>
    <scope>NUCLEOTIDE SEQUENCE</scope>
    <source>
        <strain evidence="3">HMLAC05119</strain>
    </source>
</reference>
<protein>
    <recommendedName>
        <fullName evidence="2">J domain-containing protein</fullName>
    </recommendedName>
</protein>
<dbReference type="Pfam" id="PF00226">
    <property type="entry name" value="DnaJ"/>
    <property type="match status" value="1"/>
</dbReference>
<organism evidence="3 4">
    <name type="scientific">Ampelomyces quisqualis</name>
    <name type="common">Powdery mildew agent</name>
    <dbReference type="NCBI Taxonomy" id="50730"/>
    <lineage>
        <taxon>Eukaryota</taxon>
        <taxon>Fungi</taxon>
        <taxon>Dikarya</taxon>
        <taxon>Ascomycota</taxon>
        <taxon>Pezizomycotina</taxon>
        <taxon>Dothideomycetes</taxon>
        <taxon>Pleosporomycetidae</taxon>
        <taxon>Pleosporales</taxon>
        <taxon>Pleosporineae</taxon>
        <taxon>Phaeosphaeriaceae</taxon>
        <taxon>Ampelomyces</taxon>
    </lineage>
</organism>
<dbReference type="InterPro" id="IPR001623">
    <property type="entry name" value="DnaJ_domain"/>
</dbReference>
<feature type="compositionally biased region" description="Low complexity" evidence="1">
    <location>
        <begin position="29"/>
        <end position="39"/>
    </location>
</feature>
<dbReference type="Gene3D" id="1.10.287.110">
    <property type="entry name" value="DnaJ domain"/>
    <property type="match status" value="1"/>
</dbReference>
<gene>
    <name evidence="3" type="ORF">BDU57DRAFT_535741</name>
</gene>
<proteinExistence type="predicted"/>
<evidence type="ECO:0000259" key="2">
    <source>
        <dbReference type="PROSITE" id="PS50076"/>
    </source>
</evidence>
<dbReference type="SUPFAM" id="SSF46565">
    <property type="entry name" value="Chaperone J-domain"/>
    <property type="match status" value="1"/>
</dbReference>
<name>A0A6A5QXU3_AMPQU</name>
<keyword evidence="4" id="KW-1185">Reference proteome</keyword>
<feature type="domain" description="J" evidence="2">
    <location>
        <begin position="52"/>
        <end position="125"/>
    </location>
</feature>
<dbReference type="SMART" id="SM00271">
    <property type="entry name" value="DnaJ"/>
    <property type="match status" value="1"/>
</dbReference>
<evidence type="ECO:0000313" key="4">
    <source>
        <dbReference type="Proteomes" id="UP000800096"/>
    </source>
</evidence>
<dbReference type="EMBL" id="ML979133">
    <property type="protein sequence ID" value="KAF1918667.1"/>
    <property type="molecule type" value="Genomic_DNA"/>
</dbReference>
<dbReference type="OrthoDB" id="3690858at2759"/>